<evidence type="ECO:0000256" key="1">
    <source>
        <dbReference type="ARBA" id="ARBA00022801"/>
    </source>
</evidence>
<dbReference type="RefSeq" id="WP_406789234.1">
    <property type="nucleotide sequence ID" value="NZ_JBJIAA010000018.1"/>
</dbReference>
<proteinExistence type="predicted"/>
<dbReference type="SUPFAM" id="SSF53474">
    <property type="entry name" value="alpha/beta-Hydrolases"/>
    <property type="match status" value="1"/>
</dbReference>
<dbReference type="GO" id="GO:0016787">
    <property type="term" value="F:hydrolase activity"/>
    <property type="evidence" value="ECO:0007669"/>
    <property type="project" value="UniProtKB-KW"/>
</dbReference>
<feature type="domain" description="Peptidase S9 prolyl oligopeptidase catalytic" evidence="2">
    <location>
        <begin position="458"/>
        <end position="667"/>
    </location>
</feature>
<evidence type="ECO:0000313" key="3">
    <source>
        <dbReference type="EMBL" id="MFL0252580.1"/>
    </source>
</evidence>
<evidence type="ECO:0000313" key="4">
    <source>
        <dbReference type="Proteomes" id="UP001623592"/>
    </source>
</evidence>
<dbReference type="Pfam" id="PF00326">
    <property type="entry name" value="Peptidase_S9"/>
    <property type="match status" value="1"/>
</dbReference>
<dbReference type="Gene3D" id="2.120.10.60">
    <property type="entry name" value="Tricorn protease N-terminal domain"/>
    <property type="match status" value="1"/>
</dbReference>
<organism evidence="3 4">
    <name type="scientific">Clostridium neuense</name>
    <dbReference type="NCBI Taxonomy" id="1728934"/>
    <lineage>
        <taxon>Bacteria</taxon>
        <taxon>Bacillati</taxon>
        <taxon>Bacillota</taxon>
        <taxon>Clostridia</taxon>
        <taxon>Eubacteriales</taxon>
        <taxon>Clostridiaceae</taxon>
        <taxon>Clostridium</taxon>
    </lineage>
</organism>
<keyword evidence="1 3" id="KW-0378">Hydrolase</keyword>
<evidence type="ECO:0000259" key="2">
    <source>
        <dbReference type="Pfam" id="PF00326"/>
    </source>
</evidence>
<dbReference type="Gene3D" id="3.40.50.1820">
    <property type="entry name" value="alpha/beta hydrolase"/>
    <property type="match status" value="1"/>
</dbReference>
<dbReference type="InterPro" id="IPR029058">
    <property type="entry name" value="AB_hydrolase_fold"/>
</dbReference>
<dbReference type="Proteomes" id="UP001623592">
    <property type="component" value="Unassembled WGS sequence"/>
</dbReference>
<reference evidence="3 4" key="1">
    <citation type="submission" date="2024-11" db="EMBL/GenBank/DDBJ databases">
        <authorList>
            <person name="Heng Y.C."/>
            <person name="Lim A.C.H."/>
            <person name="Lee J.K.Y."/>
            <person name="Kittelmann S."/>
        </authorList>
    </citation>
    <scope>NUCLEOTIDE SEQUENCE [LARGE SCALE GENOMIC DNA]</scope>
    <source>
        <strain evidence="3 4">WILCCON 0114</strain>
    </source>
</reference>
<comment type="caution">
    <text evidence="3">The sequence shown here is derived from an EMBL/GenBank/DDBJ whole genome shotgun (WGS) entry which is preliminary data.</text>
</comment>
<sequence length="667" mass="77173">MENFKLDDLAKYKYLSGIKHSPDEKNACFVVHESDLEENKYLSNLYIVNLESEKVYRLTSFNTETSFLWLDNENIIFPDIRDEKDKAKKKAGEEFTQYYKININGGEAEKFLRINKNVNSIKIIDKDTYVFTSDHDLNRKELYLLKDDEKSEEIKARKEDKDYEVLEEIPFWENGGTFTSRKRNKLYLYHADDDKIEPIVGDEYENVGNFEVSPEKTKVLIISNTFKDKVELIEDMSILDLKTKEVVKINEQNKLVYHYAAFMSENSVIFAATDMKKLGLNENPKFYLIDLNSKEARCITPDFDRSIGSSVGSDCRYGGSSSVQVYRNYLYFTTTEDDSSFLNRIDENGEISKVTFGKGSVDGISVAAENTLIISMKPNKLEELFKLQNGAETKLTSFNDWVYAERKISEPIEMTVETAPGVTIKGWVMKPDDFDENKKYPAILDIHGGPKTVYGTVFFNEMQYWTSHGYAVFFCNPRGSDGKGNEFSDIRGKYGTIDYDDIMKFMDAVLEKFTFIDKDRVGVTGGSYGGFMTNWIIGHTDRFKAAASQRSIANWVSKFGTTDIGYFFVEDQNLATPWDNQEKLWEHSPLKYADKAKTPTLFLHSEEDYRCWIAEGFQMFTALKYHGVDSRLIMFRGENHELSRSGKPKHKIRRLNEITEWFDKYLK</sequence>
<dbReference type="InterPro" id="IPR001375">
    <property type="entry name" value="Peptidase_S9_cat"/>
</dbReference>
<accession>A0ABW8TJA9</accession>
<name>A0ABW8TJA9_9CLOT</name>
<dbReference type="EC" id="3.4.-.-" evidence="3"/>
<gene>
    <name evidence="3" type="ORF">ACJDT4_19385</name>
</gene>
<dbReference type="EMBL" id="JBJIAA010000018">
    <property type="protein sequence ID" value="MFL0252580.1"/>
    <property type="molecule type" value="Genomic_DNA"/>
</dbReference>
<dbReference type="SUPFAM" id="SSF82171">
    <property type="entry name" value="DPP6 N-terminal domain-like"/>
    <property type="match status" value="1"/>
</dbReference>
<dbReference type="PANTHER" id="PTHR42776">
    <property type="entry name" value="SERINE PEPTIDASE S9 FAMILY MEMBER"/>
    <property type="match status" value="1"/>
</dbReference>
<dbReference type="PANTHER" id="PTHR42776:SF27">
    <property type="entry name" value="DIPEPTIDYL PEPTIDASE FAMILY MEMBER 6"/>
    <property type="match status" value="1"/>
</dbReference>
<protein>
    <submittedName>
        <fullName evidence="3">Alpha/beta hydrolase family protein</fullName>
        <ecNumber evidence="3">3.4.-.-</ecNumber>
    </submittedName>
</protein>
<keyword evidence="4" id="KW-1185">Reference proteome</keyword>